<gene>
    <name evidence="11" type="primary">gatB</name>
    <name evidence="13" type="ORF">SAMN02745150_00142</name>
</gene>
<comment type="catalytic activity">
    <reaction evidence="10 11">
        <text>L-glutamyl-tRNA(Gln) + L-glutamine + ATP + H2O = L-glutaminyl-tRNA(Gln) + L-glutamate + ADP + phosphate + H(+)</text>
        <dbReference type="Rhea" id="RHEA:17521"/>
        <dbReference type="Rhea" id="RHEA-COMP:9681"/>
        <dbReference type="Rhea" id="RHEA-COMP:9684"/>
        <dbReference type="ChEBI" id="CHEBI:15377"/>
        <dbReference type="ChEBI" id="CHEBI:15378"/>
        <dbReference type="ChEBI" id="CHEBI:29985"/>
        <dbReference type="ChEBI" id="CHEBI:30616"/>
        <dbReference type="ChEBI" id="CHEBI:43474"/>
        <dbReference type="ChEBI" id="CHEBI:58359"/>
        <dbReference type="ChEBI" id="CHEBI:78520"/>
        <dbReference type="ChEBI" id="CHEBI:78521"/>
        <dbReference type="ChEBI" id="CHEBI:456216"/>
    </reaction>
</comment>
<evidence type="ECO:0000256" key="4">
    <source>
        <dbReference type="ARBA" id="ARBA00022598"/>
    </source>
</evidence>
<comment type="function">
    <text evidence="8 11">Allows the formation of correctly charged Asn-tRNA(Asn) or Gln-tRNA(Gln) through the transamidation of misacylated Asp-tRNA(Asn) or Glu-tRNA(Gln) in organisms which lack either or both of asparaginyl-tRNA or glutaminyl-tRNA synthetases. The reaction takes place in the presence of glutamine and ATP through an activated phospho-Asp-tRNA(Asn) or phospho-Glu-tRNA(Gln).</text>
</comment>
<dbReference type="EC" id="6.3.5.-" evidence="11"/>
<dbReference type="PANTHER" id="PTHR11659:SF4">
    <property type="entry name" value="ASPARTYL_GLUTAMYL-TRNA(GLN) AMIDOTRANSFERASE SUBUNIT B_E CATALYTIC DOMAIN-CONTAINING PROTEIN"/>
    <property type="match status" value="1"/>
</dbReference>
<dbReference type="InterPro" id="IPR017959">
    <property type="entry name" value="Asn/Gln-tRNA_amidoTrfase_suB/E"/>
</dbReference>
<dbReference type="InterPro" id="IPR023168">
    <property type="entry name" value="GatB_Yqey_C_2"/>
</dbReference>
<dbReference type="GO" id="GO:0016740">
    <property type="term" value="F:transferase activity"/>
    <property type="evidence" value="ECO:0007669"/>
    <property type="project" value="UniProtKB-KW"/>
</dbReference>
<evidence type="ECO:0000256" key="7">
    <source>
        <dbReference type="ARBA" id="ARBA00022917"/>
    </source>
</evidence>
<evidence type="ECO:0000256" key="9">
    <source>
        <dbReference type="ARBA" id="ARBA00047380"/>
    </source>
</evidence>
<dbReference type="GO" id="GO:0006412">
    <property type="term" value="P:translation"/>
    <property type="evidence" value="ECO:0007669"/>
    <property type="project" value="UniProtKB-UniRule"/>
</dbReference>
<proteinExistence type="inferred from homology"/>
<evidence type="ECO:0000256" key="5">
    <source>
        <dbReference type="ARBA" id="ARBA00022741"/>
    </source>
</evidence>
<keyword evidence="13" id="KW-0808">Transferase</keyword>
<dbReference type="SUPFAM" id="SSF55931">
    <property type="entry name" value="Glutamine synthetase/guanido kinase"/>
    <property type="match status" value="1"/>
</dbReference>
<evidence type="ECO:0000256" key="8">
    <source>
        <dbReference type="ARBA" id="ARBA00024799"/>
    </source>
</evidence>
<dbReference type="InterPro" id="IPR004413">
    <property type="entry name" value="GatB"/>
</dbReference>
<comment type="catalytic activity">
    <reaction evidence="9 11">
        <text>L-aspartyl-tRNA(Asn) + L-glutamine + ATP + H2O = L-asparaginyl-tRNA(Asn) + L-glutamate + ADP + phosphate + 2 H(+)</text>
        <dbReference type="Rhea" id="RHEA:14513"/>
        <dbReference type="Rhea" id="RHEA-COMP:9674"/>
        <dbReference type="Rhea" id="RHEA-COMP:9677"/>
        <dbReference type="ChEBI" id="CHEBI:15377"/>
        <dbReference type="ChEBI" id="CHEBI:15378"/>
        <dbReference type="ChEBI" id="CHEBI:29985"/>
        <dbReference type="ChEBI" id="CHEBI:30616"/>
        <dbReference type="ChEBI" id="CHEBI:43474"/>
        <dbReference type="ChEBI" id="CHEBI:58359"/>
        <dbReference type="ChEBI" id="CHEBI:78515"/>
        <dbReference type="ChEBI" id="CHEBI:78516"/>
        <dbReference type="ChEBI" id="CHEBI:456216"/>
    </reaction>
</comment>
<dbReference type="InterPro" id="IPR042114">
    <property type="entry name" value="GatB_C_1"/>
</dbReference>
<comment type="similarity">
    <text evidence="1 11">Belongs to the GatB/GatE family. GatB subfamily.</text>
</comment>
<dbReference type="InterPro" id="IPR003789">
    <property type="entry name" value="Asn/Gln_tRNA_amidoTrase-B-like"/>
</dbReference>
<dbReference type="Proteomes" id="UP000240042">
    <property type="component" value="Unassembled WGS sequence"/>
</dbReference>
<dbReference type="HAMAP" id="MF_00121">
    <property type="entry name" value="GatB"/>
    <property type="match status" value="1"/>
</dbReference>
<feature type="domain" description="Asn/Gln amidotransferase" evidence="12">
    <location>
        <begin position="328"/>
        <end position="478"/>
    </location>
</feature>
<evidence type="ECO:0000256" key="3">
    <source>
        <dbReference type="ARBA" id="ARBA00016923"/>
    </source>
</evidence>
<accession>A0A1I1D4T5</accession>
<evidence type="ECO:0000256" key="6">
    <source>
        <dbReference type="ARBA" id="ARBA00022840"/>
    </source>
</evidence>
<comment type="subunit">
    <text evidence="2 11">Heterotrimer of A, B and C subunits.</text>
</comment>
<keyword evidence="4 11" id="KW-0436">Ligase</keyword>
<dbReference type="Gene3D" id="1.10.10.410">
    <property type="match status" value="1"/>
</dbReference>
<evidence type="ECO:0000313" key="14">
    <source>
        <dbReference type="Proteomes" id="UP000240042"/>
    </source>
</evidence>
<dbReference type="AlphaFoldDB" id="A0A1I1D4T5"/>
<dbReference type="GO" id="GO:0050566">
    <property type="term" value="F:asparaginyl-tRNA synthase (glutamine-hydrolyzing) activity"/>
    <property type="evidence" value="ECO:0007669"/>
    <property type="project" value="RHEA"/>
</dbReference>
<keyword evidence="7 11" id="KW-0648">Protein biosynthesis</keyword>
<keyword evidence="14" id="KW-1185">Reference proteome</keyword>
<dbReference type="Pfam" id="PF02934">
    <property type="entry name" value="GatB_N"/>
    <property type="match status" value="1"/>
</dbReference>
<dbReference type="PROSITE" id="PS01234">
    <property type="entry name" value="GATB"/>
    <property type="match status" value="1"/>
</dbReference>
<evidence type="ECO:0000259" key="12">
    <source>
        <dbReference type="SMART" id="SM00845"/>
    </source>
</evidence>
<dbReference type="PANTHER" id="PTHR11659">
    <property type="entry name" value="GLUTAMYL-TRNA GLN AMIDOTRANSFERASE SUBUNIT B MITOCHONDRIAL AND PROKARYOTIC PET112-RELATED"/>
    <property type="match status" value="1"/>
</dbReference>
<evidence type="ECO:0000256" key="10">
    <source>
        <dbReference type="ARBA" id="ARBA00047913"/>
    </source>
</evidence>
<evidence type="ECO:0000256" key="1">
    <source>
        <dbReference type="ARBA" id="ARBA00005306"/>
    </source>
</evidence>
<sequence>MSYEPVIGLEVHVQLNTQTKIFCTCPLSFGLTPNTAVCPVCLGYPGALPVLNEAAVEKAVLAGLALNSGINLLSRFDRKNYFYPDLPKGYQITQNYFPIATGGYIPVHLSDGTKRKIMIHHMHLEEDAGKLIHNEHENFSRVDLNRAGTPLLEIVSEPDMRSSEEAYTYLRELRTLMRYVDVSDVNLEEGSLRCDANVSVRKVGASEFGTKVEIKNLNSFNGIRKAIDYEIERQIALLESGGTVEQETRLFDANKNQTFSMRSKATAADYRYFPEPDLVDVILSQEKIDNWKKSIPESPFEKRSRYLEQFSLPLNDCNTLVDDPKLADYFEETLQLAQQDPKKTANWILTETMSRMNDQKLNIIQFSQKITPSDTAELLNLIHDGTISGKIAKDVYDSMLSTGKKASVLVEERGLKQVSNTVELEVLIQKILDNNPQQVEQYKAGKDKLFGFFVGELMKATKGQANPVLANKILKEKLQ</sequence>
<dbReference type="Pfam" id="PF02637">
    <property type="entry name" value="GatB_Yqey"/>
    <property type="match status" value="1"/>
</dbReference>
<evidence type="ECO:0000256" key="2">
    <source>
        <dbReference type="ARBA" id="ARBA00011123"/>
    </source>
</evidence>
<dbReference type="GO" id="GO:0050567">
    <property type="term" value="F:glutaminyl-tRNA synthase (glutamine-hydrolyzing) activity"/>
    <property type="evidence" value="ECO:0007669"/>
    <property type="project" value="UniProtKB-UniRule"/>
</dbReference>
<dbReference type="NCBIfam" id="NF004012">
    <property type="entry name" value="PRK05477.1-2"/>
    <property type="match status" value="1"/>
</dbReference>
<protein>
    <recommendedName>
        <fullName evidence="3 11">Aspartyl/glutamyl-tRNA(Asn/Gln) amidotransferase subunit B</fullName>
        <shortName evidence="11">Asp/Glu-ADT subunit B</shortName>
        <ecNumber evidence="11">6.3.5.-</ecNumber>
    </recommendedName>
</protein>
<dbReference type="OrthoDB" id="9804078at2"/>
<evidence type="ECO:0000256" key="11">
    <source>
        <dbReference type="HAMAP-Rule" id="MF_00121"/>
    </source>
</evidence>
<dbReference type="NCBIfam" id="TIGR00133">
    <property type="entry name" value="gatB"/>
    <property type="match status" value="1"/>
</dbReference>
<dbReference type="SUPFAM" id="SSF89095">
    <property type="entry name" value="GatB/YqeY motif"/>
    <property type="match status" value="1"/>
</dbReference>
<dbReference type="InterPro" id="IPR006075">
    <property type="entry name" value="Asn/Gln-tRNA_Trfase_suB/E_cat"/>
</dbReference>
<dbReference type="InterPro" id="IPR018027">
    <property type="entry name" value="Asn/Gln_amidotransferase"/>
</dbReference>
<keyword evidence="5 11" id="KW-0547">Nucleotide-binding</keyword>
<dbReference type="GO" id="GO:0005524">
    <property type="term" value="F:ATP binding"/>
    <property type="evidence" value="ECO:0007669"/>
    <property type="project" value="UniProtKB-KW"/>
</dbReference>
<dbReference type="STRING" id="34097.SAMN02745150_00142"/>
<keyword evidence="6 11" id="KW-0067">ATP-binding</keyword>
<name>A0A1I1D4T5_BREAD</name>
<dbReference type="NCBIfam" id="NF004014">
    <property type="entry name" value="PRK05477.1-4"/>
    <property type="match status" value="1"/>
</dbReference>
<dbReference type="Gene3D" id="1.10.150.380">
    <property type="entry name" value="GatB domain, N-terminal subdomain"/>
    <property type="match status" value="1"/>
</dbReference>
<dbReference type="SMART" id="SM00845">
    <property type="entry name" value="GatB_Yqey"/>
    <property type="match status" value="1"/>
</dbReference>
<dbReference type="InterPro" id="IPR017958">
    <property type="entry name" value="Gln-tRNA_amidoTrfase_suB_CS"/>
</dbReference>
<organism evidence="13 14">
    <name type="scientific">Brevinema andersonii</name>
    <dbReference type="NCBI Taxonomy" id="34097"/>
    <lineage>
        <taxon>Bacteria</taxon>
        <taxon>Pseudomonadati</taxon>
        <taxon>Spirochaetota</taxon>
        <taxon>Spirochaetia</taxon>
        <taxon>Brevinematales</taxon>
        <taxon>Brevinemataceae</taxon>
        <taxon>Brevinema</taxon>
    </lineage>
</organism>
<reference evidence="14" key="1">
    <citation type="submission" date="2016-10" db="EMBL/GenBank/DDBJ databases">
        <authorList>
            <person name="Varghese N."/>
            <person name="Submissions S."/>
        </authorList>
    </citation>
    <scope>NUCLEOTIDE SEQUENCE [LARGE SCALE GENOMIC DNA]</scope>
    <source>
        <strain evidence="14">ATCC 43811</strain>
    </source>
</reference>
<dbReference type="EMBL" id="FOKY01000001">
    <property type="protein sequence ID" value="SFB68088.1"/>
    <property type="molecule type" value="Genomic_DNA"/>
</dbReference>
<evidence type="ECO:0000313" key="13">
    <source>
        <dbReference type="EMBL" id="SFB68088.1"/>
    </source>
</evidence>
<dbReference type="RefSeq" id="WP_092317206.1">
    <property type="nucleotide sequence ID" value="NZ_FOKY01000001.1"/>
</dbReference>
<dbReference type="FunFam" id="1.10.10.410:FF:000001">
    <property type="entry name" value="Aspartyl/glutamyl-tRNA(Asn/Gln) amidotransferase subunit B"/>
    <property type="match status" value="1"/>
</dbReference>
<dbReference type="InterPro" id="IPR014746">
    <property type="entry name" value="Gln_synth/guanido_kin_cat_dom"/>
</dbReference>